<gene>
    <name evidence="1" type="ORF">A3844_22510</name>
</gene>
<evidence type="ECO:0000313" key="1">
    <source>
        <dbReference type="EMBL" id="OKP83317.1"/>
    </source>
</evidence>
<dbReference type="Pfam" id="PF09148">
    <property type="entry name" value="DUF1934"/>
    <property type="match status" value="1"/>
</dbReference>
<sequence length="147" mass="16446">MTEVQQGKYGVSVTLTSAQGGERNVVHASGEAIARGNQLYIRYEETQTGPKGEPVSVRTTLKISDSELKLIRHGGVQSEQSFVPGQRRPGFYRSPYTQFNLSTATRKLDMKREGRSLAVSWEYDLYVYGELSGQFAISLHIQEELQS</sequence>
<dbReference type="InterPro" id="IPR015231">
    <property type="entry name" value="DUF1934"/>
</dbReference>
<organism evidence="1 2">
    <name type="scientific">Paenibacillus helianthi</name>
    <dbReference type="NCBI Taxonomy" id="1349432"/>
    <lineage>
        <taxon>Bacteria</taxon>
        <taxon>Bacillati</taxon>
        <taxon>Bacillota</taxon>
        <taxon>Bacilli</taxon>
        <taxon>Bacillales</taxon>
        <taxon>Paenibacillaceae</taxon>
        <taxon>Paenibacillus</taxon>
    </lineage>
</organism>
<reference evidence="1 2" key="1">
    <citation type="submission" date="2016-03" db="EMBL/GenBank/DDBJ databases">
        <authorList>
            <person name="Sant'Anna F.H."/>
            <person name="Ambrosini A."/>
            <person name="Souza R."/>
            <person name="Bach E."/>
            <person name="Fernandes G."/>
            <person name="Balsanelli E."/>
            <person name="Baura V.A."/>
            <person name="Souza E.M."/>
            <person name="Passaglia L."/>
        </authorList>
    </citation>
    <scope>NUCLEOTIDE SEQUENCE [LARGE SCALE GENOMIC DNA]</scope>
    <source>
        <strain evidence="1 2">P26E</strain>
    </source>
</reference>
<evidence type="ECO:0008006" key="3">
    <source>
        <dbReference type="Google" id="ProtNLM"/>
    </source>
</evidence>
<keyword evidence="2" id="KW-1185">Reference proteome</keyword>
<evidence type="ECO:0000313" key="2">
    <source>
        <dbReference type="Proteomes" id="UP000186058"/>
    </source>
</evidence>
<dbReference type="InterPro" id="IPR012674">
    <property type="entry name" value="Calycin"/>
</dbReference>
<dbReference type="SUPFAM" id="SSF50814">
    <property type="entry name" value="Lipocalins"/>
    <property type="match status" value="1"/>
</dbReference>
<dbReference type="EMBL" id="LVWI01000061">
    <property type="protein sequence ID" value="OKP83317.1"/>
    <property type="molecule type" value="Genomic_DNA"/>
</dbReference>
<comment type="caution">
    <text evidence="1">The sequence shown here is derived from an EMBL/GenBank/DDBJ whole genome shotgun (WGS) entry which is preliminary data.</text>
</comment>
<dbReference type="Gene3D" id="2.40.128.20">
    <property type="match status" value="1"/>
</dbReference>
<protein>
    <recommendedName>
        <fullName evidence="3">DUF1934 domain-containing protein</fullName>
    </recommendedName>
</protein>
<proteinExistence type="predicted"/>
<dbReference type="Proteomes" id="UP000186058">
    <property type="component" value="Unassembled WGS sequence"/>
</dbReference>
<name>A0ABX3EJ09_9BACL</name>
<accession>A0ABX3EJ09</accession>
<dbReference type="RefSeq" id="WP_074086978.1">
    <property type="nucleotide sequence ID" value="NZ_LVWI01000061.1"/>
</dbReference>